<gene>
    <name evidence="2" type="ORF">PPIS_a2066</name>
</gene>
<sequence length="220" mass="24849">MGKPIDSAIFLAVCTALLYSWSTANYHGFLISVRLDSDMMERSFHQVIYGGLIISFGPILLTLVVASLSLYFWSHAILPSYIDWVRGSIRSKRRVIKFRRYWIGKRISPAIEKQEKSRFNRITFYSLAGLAFIFSLAYFENKGQQQAAEILEKHMADDNSSGSMITVFINKSEKTLRYLGCGAKNCAGIEEKSNKVYYFSQSSGYSFTYTPKNVIGASSG</sequence>
<protein>
    <submittedName>
        <fullName evidence="2">Uncharacterized protein</fullName>
    </submittedName>
</protein>
<feature type="transmembrane region" description="Helical" evidence="1">
    <location>
        <begin position="122"/>
        <end position="139"/>
    </location>
</feature>
<accession>A0ABM6NDT8</accession>
<keyword evidence="1" id="KW-1133">Transmembrane helix</keyword>
<organism evidence="2 3">
    <name type="scientific">Pseudoalteromonas piscicida</name>
    <dbReference type="NCBI Taxonomy" id="43662"/>
    <lineage>
        <taxon>Bacteria</taxon>
        <taxon>Pseudomonadati</taxon>
        <taxon>Pseudomonadota</taxon>
        <taxon>Gammaproteobacteria</taxon>
        <taxon>Alteromonadales</taxon>
        <taxon>Pseudoalteromonadaceae</taxon>
        <taxon>Pseudoalteromonas</taxon>
    </lineage>
</organism>
<evidence type="ECO:0000313" key="2">
    <source>
        <dbReference type="EMBL" id="ATD07094.1"/>
    </source>
</evidence>
<reference evidence="2 3" key="1">
    <citation type="submission" date="2015-06" db="EMBL/GenBank/DDBJ databases">
        <authorList>
            <person name="Xie B.-B."/>
            <person name="Rong J.-C."/>
            <person name="Qin Q.-L."/>
            <person name="Zhang Y.-Z."/>
        </authorList>
    </citation>
    <scope>NUCLEOTIDE SEQUENCE [LARGE SCALE GENOMIC DNA]</scope>
    <source>
        <strain evidence="2 3">JCM 20779</strain>
    </source>
</reference>
<keyword evidence="1" id="KW-0812">Transmembrane</keyword>
<dbReference type="RefSeq" id="WP_010371066.1">
    <property type="nucleotide sequence ID" value="NZ_CP011924.1"/>
</dbReference>
<proteinExistence type="predicted"/>
<name>A0ABM6NDT8_PSEO7</name>
<evidence type="ECO:0000256" key="1">
    <source>
        <dbReference type="SAM" id="Phobius"/>
    </source>
</evidence>
<keyword evidence="3" id="KW-1185">Reference proteome</keyword>
<dbReference type="Proteomes" id="UP000016521">
    <property type="component" value="Chromosome I"/>
</dbReference>
<feature type="transmembrane region" description="Helical" evidence="1">
    <location>
        <begin position="48"/>
        <end position="73"/>
    </location>
</feature>
<dbReference type="EMBL" id="CP011924">
    <property type="protein sequence ID" value="ATD07094.1"/>
    <property type="molecule type" value="Genomic_DNA"/>
</dbReference>
<keyword evidence="1" id="KW-0472">Membrane</keyword>
<evidence type="ECO:0000313" key="3">
    <source>
        <dbReference type="Proteomes" id="UP000016521"/>
    </source>
</evidence>